<feature type="compositionally biased region" description="Basic and acidic residues" evidence="1">
    <location>
        <begin position="1"/>
        <end position="15"/>
    </location>
</feature>
<evidence type="ECO:0000313" key="3">
    <source>
        <dbReference type="Proteomes" id="UP001501265"/>
    </source>
</evidence>
<dbReference type="Proteomes" id="UP001501265">
    <property type="component" value="Unassembled WGS sequence"/>
</dbReference>
<feature type="region of interest" description="Disordered" evidence="1">
    <location>
        <begin position="1"/>
        <end position="36"/>
    </location>
</feature>
<evidence type="ECO:0000313" key="2">
    <source>
        <dbReference type="EMBL" id="GAA4788893.1"/>
    </source>
</evidence>
<organism evidence="2 3">
    <name type="scientific">Streptomyces ziwulingensis</name>
    <dbReference type="NCBI Taxonomy" id="1045501"/>
    <lineage>
        <taxon>Bacteria</taxon>
        <taxon>Bacillati</taxon>
        <taxon>Actinomycetota</taxon>
        <taxon>Actinomycetes</taxon>
        <taxon>Kitasatosporales</taxon>
        <taxon>Streptomycetaceae</taxon>
        <taxon>Streptomyces</taxon>
    </lineage>
</organism>
<evidence type="ECO:0000256" key="1">
    <source>
        <dbReference type="SAM" id="MobiDB-lite"/>
    </source>
</evidence>
<accession>A0ABP9B0T4</accession>
<sequence>MRGAREVRALGDGERVTAAGRGARAEGRGPRGAGRGVRVEGCRAVHAGFRPGAPASVTKEAAVVRAAPGVEMAATVLKSTLAD</sequence>
<gene>
    <name evidence="2" type="ORF">GCM10023220_11870</name>
</gene>
<protein>
    <submittedName>
        <fullName evidence="2">Uncharacterized protein</fullName>
    </submittedName>
</protein>
<keyword evidence="3" id="KW-1185">Reference proteome</keyword>
<name>A0ABP9B0T4_9ACTN</name>
<dbReference type="EMBL" id="BAABIG010000013">
    <property type="protein sequence ID" value="GAA4788893.1"/>
    <property type="molecule type" value="Genomic_DNA"/>
</dbReference>
<reference evidence="3" key="1">
    <citation type="journal article" date="2019" name="Int. J. Syst. Evol. Microbiol.">
        <title>The Global Catalogue of Microorganisms (GCM) 10K type strain sequencing project: providing services to taxonomists for standard genome sequencing and annotation.</title>
        <authorList>
            <consortium name="The Broad Institute Genomics Platform"/>
            <consortium name="The Broad Institute Genome Sequencing Center for Infectious Disease"/>
            <person name="Wu L."/>
            <person name="Ma J."/>
        </authorList>
    </citation>
    <scope>NUCLEOTIDE SEQUENCE [LARGE SCALE GENOMIC DNA]</scope>
    <source>
        <strain evidence="3">JCM 18081</strain>
    </source>
</reference>
<comment type="caution">
    <text evidence="2">The sequence shown here is derived from an EMBL/GenBank/DDBJ whole genome shotgun (WGS) entry which is preliminary data.</text>
</comment>
<proteinExistence type="predicted"/>